<evidence type="ECO:0000259" key="2">
    <source>
        <dbReference type="Pfam" id="PF00188"/>
    </source>
</evidence>
<name>A0A1N7ITD0_9BACI</name>
<dbReference type="PANTHER" id="PTHR31157">
    <property type="entry name" value="SCP DOMAIN-CONTAINING PROTEIN"/>
    <property type="match status" value="1"/>
</dbReference>
<dbReference type="SUPFAM" id="SSF55797">
    <property type="entry name" value="PR-1-like"/>
    <property type="match status" value="1"/>
</dbReference>
<evidence type="ECO:0000256" key="1">
    <source>
        <dbReference type="SAM" id="SignalP"/>
    </source>
</evidence>
<organism evidence="3 4">
    <name type="scientific">Salimicrobium flavidum</name>
    <dbReference type="NCBI Taxonomy" id="570947"/>
    <lineage>
        <taxon>Bacteria</taxon>
        <taxon>Bacillati</taxon>
        <taxon>Bacillota</taxon>
        <taxon>Bacilli</taxon>
        <taxon>Bacillales</taxon>
        <taxon>Bacillaceae</taxon>
        <taxon>Salimicrobium</taxon>
    </lineage>
</organism>
<proteinExistence type="predicted"/>
<sequence>MQKYWASALFLLLLGVLNPAQAESEVWPEKQVPVDKPWTIEFSTSMDEEMLESNSYIGIRKEDGTFHPVERFISEATLRIEPKTFYESGEMYELVISPQLQSETSQVISTGVVQTFTAADGISEFEQRVVELTNVEREKYGLAPLELNEELSRVAEEKSRDMEENRYFAHQSPTYGSPFTMMNDFGFDYRFAGENIAAGQVTPEEVVNAWMNSEGHRENILTAAYEEIGIGYVDSDGAYVTYWTQMFYTAK</sequence>
<feature type="signal peptide" evidence="1">
    <location>
        <begin position="1"/>
        <end position="22"/>
    </location>
</feature>
<reference evidence="4" key="1">
    <citation type="submission" date="2017-01" db="EMBL/GenBank/DDBJ databases">
        <authorList>
            <person name="Varghese N."/>
            <person name="Submissions S."/>
        </authorList>
    </citation>
    <scope>NUCLEOTIDE SEQUENCE [LARGE SCALE GENOMIC DNA]</scope>
    <source>
        <strain evidence="4">DSM 23127</strain>
    </source>
</reference>
<dbReference type="CDD" id="cd05379">
    <property type="entry name" value="CAP_bacterial"/>
    <property type="match status" value="1"/>
</dbReference>
<dbReference type="RefSeq" id="WP_076557086.1">
    <property type="nucleotide sequence ID" value="NZ_FTOC01000002.1"/>
</dbReference>
<evidence type="ECO:0000313" key="3">
    <source>
        <dbReference type="EMBL" id="SIS40358.1"/>
    </source>
</evidence>
<protein>
    <submittedName>
        <fullName evidence="3">Uncharacterized protein, YkwD family</fullName>
    </submittedName>
</protein>
<dbReference type="NCBIfam" id="TIGR02909">
    <property type="entry name" value="spore_YkwD"/>
    <property type="match status" value="1"/>
</dbReference>
<gene>
    <name evidence="3" type="ORF">SAMN05421687_102177</name>
</gene>
<dbReference type="InterPro" id="IPR035940">
    <property type="entry name" value="CAP_sf"/>
</dbReference>
<dbReference type="Gene3D" id="3.40.33.10">
    <property type="entry name" value="CAP"/>
    <property type="match status" value="1"/>
</dbReference>
<feature type="chain" id="PRO_5012591292" evidence="1">
    <location>
        <begin position="23"/>
        <end position="251"/>
    </location>
</feature>
<keyword evidence="4" id="KW-1185">Reference proteome</keyword>
<accession>A0A1N7ITD0</accession>
<dbReference type="OrthoDB" id="9783944at2"/>
<dbReference type="PANTHER" id="PTHR31157:SF1">
    <property type="entry name" value="SCP DOMAIN-CONTAINING PROTEIN"/>
    <property type="match status" value="1"/>
</dbReference>
<feature type="domain" description="SCP" evidence="2">
    <location>
        <begin position="131"/>
        <end position="247"/>
    </location>
</feature>
<dbReference type="STRING" id="570947.SAMN05421687_102177"/>
<dbReference type="EMBL" id="FTOC01000002">
    <property type="protein sequence ID" value="SIS40358.1"/>
    <property type="molecule type" value="Genomic_DNA"/>
</dbReference>
<keyword evidence="1" id="KW-0732">Signal</keyword>
<dbReference type="Pfam" id="PF00188">
    <property type="entry name" value="CAP"/>
    <property type="match status" value="1"/>
</dbReference>
<evidence type="ECO:0000313" key="4">
    <source>
        <dbReference type="Proteomes" id="UP000187608"/>
    </source>
</evidence>
<dbReference type="Proteomes" id="UP000187608">
    <property type="component" value="Unassembled WGS sequence"/>
</dbReference>
<dbReference type="AlphaFoldDB" id="A0A1N7ITD0"/>
<dbReference type="InterPro" id="IPR014044">
    <property type="entry name" value="CAP_dom"/>
</dbReference>
<dbReference type="InterPro" id="IPR014258">
    <property type="entry name" value="CAP_domain_YkwD-like"/>
</dbReference>